<feature type="compositionally biased region" description="Basic and acidic residues" evidence="1">
    <location>
        <begin position="15"/>
        <end position="36"/>
    </location>
</feature>
<dbReference type="PANTHER" id="PTHR31429:SF106">
    <property type="entry name" value="WRKY TRANSCRIPTION FACTOR 31-RELATED"/>
    <property type="match status" value="1"/>
</dbReference>
<gene>
    <name evidence="2" type="ORF">F3Y22_tig00111069pilonHSYRG00159</name>
</gene>
<proteinExistence type="predicted"/>
<dbReference type="Proteomes" id="UP000436088">
    <property type="component" value="Unassembled WGS sequence"/>
</dbReference>
<feature type="region of interest" description="Disordered" evidence="1">
    <location>
        <begin position="15"/>
        <end position="47"/>
    </location>
</feature>
<evidence type="ECO:0000313" key="2">
    <source>
        <dbReference type="EMBL" id="KAE8686378.1"/>
    </source>
</evidence>
<dbReference type="EMBL" id="VEPZ02001219">
    <property type="protein sequence ID" value="KAE8686378.1"/>
    <property type="molecule type" value="Genomic_DNA"/>
</dbReference>
<reference evidence="2" key="1">
    <citation type="submission" date="2019-09" db="EMBL/GenBank/DDBJ databases">
        <title>Draft genome information of white flower Hibiscus syriacus.</title>
        <authorList>
            <person name="Kim Y.-M."/>
        </authorList>
    </citation>
    <scope>NUCLEOTIDE SEQUENCE [LARGE SCALE GENOMIC DNA]</scope>
    <source>
        <strain evidence="2">YM2019G1</strain>
    </source>
</reference>
<dbReference type="GO" id="GO:0003700">
    <property type="term" value="F:DNA-binding transcription factor activity"/>
    <property type="evidence" value="ECO:0007669"/>
    <property type="project" value="InterPro"/>
</dbReference>
<name>A0A6A2Z3D5_HIBSY</name>
<dbReference type="PANTHER" id="PTHR31429">
    <property type="entry name" value="WRKY TRANSCRIPTION FACTOR 36-RELATED"/>
    <property type="match status" value="1"/>
</dbReference>
<dbReference type="AlphaFoldDB" id="A0A6A2Z3D5"/>
<keyword evidence="3" id="KW-1185">Reference proteome</keyword>
<sequence length="254" mass="26776">MRFPSSITRLVVSDMGRESTEKKTRIEQSSKIKPDQAVDQSGTAATMRKARVSVRARSESPMSEVIVGKLIDIQISSTMRGRSNNLDNTYEGNHNHPLPPAAVAMASTTKAATTMLLSGSMPSADGMMMNPNLLPCSSMATVSASGPFPTVTLDLTHSPNDLQGQRPNTQSPQVLFGQALCNQSKFTGLQLSQDTVSSSQLQQPQLADTVRAATVAMANDPNFTAALAAALTSIIGGAHPNSSGNTSNGTNSRQ</sequence>
<evidence type="ECO:0000256" key="1">
    <source>
        <dbReference type="SAM" id="MobiDB-lite"/>
    </source>
</evidence>
<protein>
    <submittedName>
        <fullName evidence="2">Aspartic proteinase isoform 2</fullName>
    </submittedName>
</protein>
<dbReference type="InterPro" id="IPR044810">
    <property type="entry name" value="WRKY_plant"/>
</dbReference>
<evidence type="ECO:0000313" key="3">
    <source>
        <dbReference type="Proteomes" id="UP000436088"/>
    </source>
</evidence>
<organism evidence="2 3">
    <name type="scientific">Hibiscus syriacus</name>
    <name type="common">Rose of Sharon</name>
    <dbReference type="NCBI Taxonomy" id="106335"/>
    <lineage>
        <taxon>Eukaryota</taxon>
        <taxon>Viridiplantae</taxon>
        <taxon>Streptophyta</taxon>
        <taxon>Embryophyta</taxon>
        <taxon>Tracheophyta</taxon>
        <taxon>Spermatophyta</taxon>
        <taxon>Magnoliopsida</taxon>
        <taxon>eudicotyledons</taxon>
        <taxon>Gunneridae</taxon>
        <taxon>Pentapetalae</taxon>
        <taxon>rosids</taxon>
        <taxon>malvids</taxon>
        <taxon>Malvales</taxon>
        <taxon>Malvaceae</taxon>
        <taxon>Malvoideae</taxon>
        <taxon>Hibiscus</taxon>
    </lineage>
</organism>
<accession>A0A6A2Z3D5</accession>
<comment type="caution">
    <text evidence="2">The sequence shown here is derived from an EMBL/GenBank/DDBJ whole genome shotgun (WGS) entry which is preliminary data.</text>
</comment>